<comment type="similarity">
    <text evidence="1">Belongs to the SEN15 family.</text>
</comment>
<dbReference type="GO" id="GO:0000213">
    <property type="term" value="F:tRNA-intron lyase activity"/>
    <property type="evidence" value="ECO:0007669"/>
    <property type="project" value="TreeGrafter"/>
</dbReference>
<protein>
    <recommendedName>
        <fullName evidence="3">tRNA-splicing endonuclease subunit Sen15 domain-containing protein</fullName>
    </recommendedName>
</protein>
<organism evidence="4 5">
    <name type="scientific">Sclerotinia nivalis</name>
    <dbReference type="NCBI Taxonomy" id="352851"/>
    <lineage>
        <taxon>Eukaryota</taxon>
        <taxon>Fungi</taxon>
        <taxon>Dikarya</taxon>
        <taxon>Ascomycota</taxon>
        <taxon>Pezizomycotina</taxon>
        <taxon>Leotiomycetes</taxon>
        <taxon>Helotiales</taxon>
        <taxon>Sclerotiniaceae</taxon>
        <taxon>Sclerotinia</taxon>
    </lineage>
</organism>
<dbReference type="EMBL" id="JAPEIS010000006">
    <property type="protein sequence ID" value="KAJ8065551.1"/>
    <property type="molecule type" value="Genomic_DNA"/>
</dbReference>
<evidence type="ECO:0000256" key="1">
    <source>
        <dbReference type="ARBA" id="ARBA00006091"/>
    </source>
</evidence>
<accession>A0A9X0DJ71</accession>
<comment type="caution">
    <text evidence="4">The sequence shown here is derived from an EMBL/GenBank/DDBJ whole genome shotgun (WGS) entry which is preliminary data.</text>
</comment>
<dbReference type="InterPro" id="IPR011856">
    <property type="entry name" value="tRNA_endonuc-like_dom_sf"/>
</dbReference>
<dbReference type="SUPFAM" id="SSF53032">
    <property type="entry name" value="tRNA-intron endonuclease catalytic domain-like"/>
    <property type="match status" value="1"/>
</dbReference>
<dbReference type="PANTHER" id="PTHR28518:SF1">
    <property type="entry name" value="TRNA-SPLICING ENDONUCLEASE SUBUNIT SEN15"/>
    <property type="match status" value="1"/>
</dbReference>
<proteinExistence type="inferred from homology"/>
<dbReference type="InterPro" id="IPR042777">
    <property type="entry name" value="Sen15_fungi"/>
</dbReference>
<dbReference type="GO" id="GO:0003676">
    <property type="term" value="F:nucleic acid binding"/>
    <property type="evidence" value="ECO:0007669"/>
    <property type="project" value="InterPro"/>
</dbReference>
<dbReference type="InterPro" id="IPR018593">
    <property type="entry name" value="tRNA-endonuc_su_Sen15"/>
</dbReference>
<feature type="domain" description="tRNA-splicing endonuclease subunit Sen15" evidence="3">
    <location>
        <begin position="41"/>
        <end position="174"/>
    </location>
</feature>
<evidence type="ECO:0000259" key="3">
    <source>
        <dbReference type="Pfam" id="PF09631"/>
    </source>
</evidence>
<evidence type="ECO:0000313" key="4">
    <source>
        <dbReference type="EMBL" id="KAJ8065551.1"/>
    </source>
</evidence>
<dbReference type="GO" id="GO:0000379">
    <property type="term" value="P:tRNA-type intron splice site recognition and cleavage"/>
    <property type="evidence" value="ECO:0007669"/>
    <property type="project" value="InterPro"/>
</dbReference>
<dbReference type="GO" id="GO:0000214">
    <property type="term" value="C:tRNA-intron endonuclease complex"/>
    <property type="evidence" value="ECO:0007669"/>
    <property type="project" value="InterPro"/>
</dbReference>
<dbReference type="Gene3D" id="3.40.1350.10">
    <property type="match status" value="1"/>
</dbReference>
<dbReference type="Proteomes" id="UP001152300">
    <property type="component" value="Unassembled WGS sequence"/>
</dbReference>
<dbReference type="FunFam" id="3.40.1350.10:FF:000012">
    <property type="entry name" value="Probable tRNA-splicing endonuclease subunit sen-15"/>
    <property type="match status" value="1"/>
</dbReference>
<keyword evidence="5" id="KW-1185">Reference proteome</keyword>
<dbReference type="OrthoDB" id="10002170at2759"/>
<dbReference type="Pfam" id="PF09631">
    <property type="entry name" value="Sen15"/>
    <property type="match status" value="1"/>
</dbReference>
<sequence length="228" mass="25235">MPATTASLPPSSALQNILNTQTPIPLDTPHPAYLHHLATTILQNLQFQHDWTSLTLHTHSTLTKLPLPRPLISGLPPRRAYIHPDEQVEILKAEHDAGESIAQFPEREWVLPTHLEEKWSLARFAEVFDAVGTVPEGKGAEGRTESVEGKNVVGAKWQGENRQKRILLATLHDDTHRLITPFTSDISHDVAPGRHIAFGGFAGDDIDHGAEEVGFAVLAAEILSWERY</sequence>
<dbReference type="InterPro" id="IPR036167">
    <property type="entry name" value="tRNA_intron_Endo_cat-like_sf"/>
</dbReference>
<evidence type="ECO:0000313" key="5">
    <source>
        <dbReference type="Proteomes" id="UP001152300"/>
    </source>
</evidence>
<dbReference type="PANTHER" id="PTHR28518">
    <property type="entry name" value="TRNA-SPLICING ENDONUCLEASE SUBUNIT SEN15"/>
    <property type="match status" value="1"/>
</dbReference>
<evidence type="ECO:0000256" key="2">
    <source>
        <dbReference type="ARBA" id="ARBA00022694"/>
    </source>
</evidence>
<gene>
    <name evidence="4" type="ORF">OCU04_006230</name>
</gene>
<keyword evidence="2" id="KW-0819">tRNA processing</keyword>
<dbReference type="AlphaFoldDB" id="A0A9X0DJ71"/>
<name>A0A9X0DJ71_9HELO</name>
<reference evidence="4" key="1">
    <citation type="submission" date="2022-11" db="EMBL/GenBank/DDBJ databases">
        <title>Genome Resource of Sclerotinia nivalis Strain SnTB1, a Plant Pathogen Isolated from American Ginseng.</title>
        <authorList>
            <person name="Fan S."/>
        </authorList>
    </citation>
    <scope>NUCLEOTIDE SEQUENCE</scope>
    <source>
        <strain evidence="4">SnTB1</strain>
    </source>
</reference>